<comment type="caution">
    <text evidence="1">The sequence shown here is derived from an EMBL/GenBank/DDBJ whole genome shotgun (WGS) entry which is preliminary data.</text>
</comment>
<sequence length="91" mass="10012">MEDFASNLDAVRTTMNGTRKLFESYEAKLGSGKVADALDSFEHNWKDGRKEIDGHLEGLAKMANTAVREIRKADKQLADDLAKAAKGEGEK</sequence>
<evidence type="ECO:0000313" key="1">
    <source>
        <dbReference type="EMBL" id="MFI9099964.1"/>
    </source>
</evidence>
<accession>A0ABW8C0K3</accession>
<keyword evidence="2" id="KW-1185">Reference proteome</keyword>
<dbReference type="EMBL" id="JBITYG010000001">
    <property type="protein sequence ID" value="MFI9099964.1"/>
    <property type="molecule type" value="Genomic_DNA"/>
</dbReference>
<name>A0ABW8C0K3_9ACTN</name>
<organism evidence="1 2">
    <name type="scientific">Streptomyces fildesensis</name>
    <dbReference type="NCBI Taxonomy" id="375757"/>
    <lineage>
        <taxon>Bacteria</taxon>
        <taxon>Bacillati</taxon>
        <taxon>Actinomycetota</taxon>
        <taxon>Actinomycetes</taxon>
        <taxon>Kitasatosporales</taxon>
        <taxon>Streptomycetaceae</taxon>
        <taxon>Streptomyces</taxon>
    </lineage>
</organism>
<gene>
    <name evidence="1" type="ORF">ACIGXA_05535</name>
</gene>
<dbReference type="Proteomes" id="UP001614394">
    <property type="component" value="Unassembled WGS sequence"/>
</dbReference>
<protein>
    <recommendedName>
        <fullName evidence="3">ESAT-6-like protein</fullName>
    </recommendedName>
</protein>
<dbReference type="RefSeq" id="WP_399644624.1">
    <property type="nucleotide sequence ID" value="NZ_JBITYG010000001.1"/>
</dbReference>
<evidence type="ECO:0008006" key="3">
    <source>
        <dbReference type="Google" id="ProtNLM"/>
    </source>
</evidence>
<proteinExistence type="predicted"/>
<evidence type="ECO:0000313" key="2">
    <source>
        <dbReference type="Proteomes" id="UP001614394"/>
    </source>
</evidence>
<reference evidence="1 2" key="1">
    <citation type="submission" date="2024-10" db="EMBL/GenBank/DDBJ databases">
        <title>The Natural Products Discovery Center: Release of the First 8490 Sequenced Strains for Exploring Actinobacteria Biosynthetic Diversity.</title>
        <authorList>
            <person name="Kalkreuter E."/>
            <person name="Kautsar S.A."/>
            <person name="Yang D."/>
            <person name="Bader C.D."/>
            <person name="Teijaro C.N."/>
            <person name="Fluegel L."/>
            <person name="Davis C.M."/>
            <person name="Simpson J.R."/>
            <person name="Lauterbach L."/>
            <person name="Steele A.D."/>
            <person name="Gui C."/>
            <person name="Meng S."/>
            <person name="Li G."/>
            <person name="Viehrig K."/>
            <person name="Ye F."/>
            <person name="Su P."/>
            <person name="Kiefer A.F."/>
            <person name="Nichols A."/>
            <person name="Cepeda A.J."/>
            <person name="Yan W."/>
            <person name="Fan B."/>
            <person name="Jiang Y."/>
            <person name="Adhikari A."/>
            <person name="Zheng C.-J."/>
            <person name="Schuster L."/>
            <person name="Cowan T.M."/>
            <person name="Smanski M.J."/>
            <person name="Chevrette M.G."/>
            <person name="De Carvalho L.P.S."/>
            <person name="Shen B."/>
        </authorList>
    </citation>
    <scope>NUCLEOTIDE SEQUENCE [LARGE SCALE GENOMIC DNA]</scope>
    <source>
        <strain evidence="1 2">NPDC053399</strain>
    </source>
</reference>